<dbReference type="PRINTS" id="PR00092">
    <property type="entry name" value="TYROSINASE"/>
</dbReference>
<comment type="cofactor">
    <cofactor evidence="9">
        <name>Cu(2+)</name>
        <dbReference type="ChEBI" id="CHEBI:29036"/>
    </cofactor>
    <text evidence="9">Binds 2 copper ions per subunit.</text>
</comment>
<feature type="cross-link" description="2'-(S-cysteinyl)-histidine (Cys-His)" evidence="11">
    <location>
        <begin position="192"/>
        <end position="209"/>
    </location>
</feature>
<keyword evidence="7" id="KW-0793">Thylakoid</keyword>
<keyword evidence="5" id="KW-0560">Oxidoreductase</keyword>
<evidence type="ECO:0000256" key="9">
    <source>
        <dbReference type="PIRSR" id="PIRSR000290-1"/>
    </source>
</evidence>
<organism evidence="14 15">
    <name type="scientific">Trifolium pratense</name>
    <name type="common">Red clover</name>
    <dbReference type="NCBI Taxonomy" id="57577"/>
    <lineage>
        <taxon>Eukaryota</taxon>
        <taxon>Viridiplantae</taxon>
        <taxon>Streptophyta</taxon>
        <taxon>Embryophyta</taxon>
        <taxon>Tracheophyta</taxon>
        <taxon>Spermatophyta</taxon>
        <taxon>Magnoliopsida</taxon>
        <taxon>eudicotyledons</taxon>
        <taxon>Gunneridae</taxon>
        <taxon>Pentapetalae</taxon>
        <taxon>rosids</taxon>
        <taxon>fabids</taxon>
        <taxon>Fabales</taxon>
        <taxon>Fabaceae</taxon>
        <taxon>Papilionoideae</taxon>
        <taxon>50 kb inversion clade</taxon>
        <taxon>NPAAA clade</taxon>
        <taxon>Hologalegina</taxon>
        <taxon>IRL clade</taxon>
        <taxon>Trifolieae</taxon>
        <taxon>Trifolium</taxon>
    </lineage>
</organism>
<sequence length="608" mass="68586">MASISPLSFISTINVSSNSKNIITTSSLYPFSQKQHKYSKHRKSPNYHQVKITCSDNNSNQNNPNEEQEQPNIVGHRRNVLIGLGGLYGTFATNPFALASPISPPDLSTCGPPDLPLGASPNDINCCPPNSTKIIDFKIPSSNQPLRVRQAAHLVNEEYLAKYKKAIELMKALPPNDPRSFTQQANIHCAYCDGAYSQVGFPNLDLQVHNSWLFFPFHRWYLYFYERILGSLINDPTFALPFWNYDAPDGMQFPLIYTDSTSPLYDELRDANHQPPTIIDLNYDGVDDNDDGNDRISTNLTIVYRQVVSSGKTSRLFLGSPYRAGDEPDPGPGSLENVPHGIVHIWSGDSTQPNFENMGTFYSAARDPIFFSHHSNIDRFWSIWKTLGGKRKDFNDQDWLESAFLFYDENKNLVRVKVKDCLDTKNLGYVYQDVDIPWLNAKPTPKRIQKNVNVAQGNFFGVGEAHASEINSRSYVNFPLVLDNVVSAIVKRPKKSRSKKEKEEEEEVLVIEGIEFDKNLAIKFDVFINDEDDTVIRPVNTEFAGSFVNVPHSSHKHKMKTNSCLRVGLTDLLEDLGVEDDDSVVVTLVPRYVKGLVKIGNIKIELED</sequence>
<evidence type="ECO:0000256" key="3">
    <source>
        <dbReference type="ARBA" id="ARBA00022723"/>
    </source>
</evidence>
<gene>
    <name evidence="14" type="ORF">L195_g030014</name>
</gene>
<feature type="binding site" evidence="9">
    <location>
        <position position="188"/>
    </location>
    <ligand>
        <name>Cu cation</name>
        <dbReference type="ChEBI" id="CHEBI:23378"/>
        <label>A</label>
    </ligand>
</feature>
<name>A0A2K3L6D9_TRIPR</name>
<dbReference type="InterPro" id="IPR022739">
    <property type="entry name" value="Polyphenol_oxidase_cen"/>
</dbReference>
<dbReference type="InterPro" id="IPR016213">
    <property type="entry name" value="Polyphenol_oxidase"/>
</dbReference>
<feature type="disulfide bond" evidence="10">
    <location>
        <begin position="110"/>
        <end position="127"/>
    </location>
</feature>
<evidence type="ECO:0000256" key="6">
    <source>
        <dbReference type="ARBA" id="ARBA00023008"/>
    </source>
</evidence>
<dbReference type="InterPro" id="IPR008922">
    <property type="entry name" value="Di-copper_centre_dom_sf"/>
</dbReference>
<dbReference type="PANTHER" id="PTHR11474">
    <property type="entry name" value="TYROSINASE FAMILY MEMBER"/>
    <property type="match status" value="1"/>
</dbReference>
<keyword evidence="6 9" id="KW-0186">Copper</keyword>
<dbReference type="InterPro" id="IPR022740">
    <property type="entry name" value="Polyphenol_oxidase_C"/>
</dbReference>
<keyword evidence="3 9" id="KW-0479">Metal-binding</keyword>
<dbReference type="PIRSF" id="PIRSF000290">
    <property type="entry name" value="PPO_plant"/>
    <property type="match status" value="1"/>
</dbReference>
<feature type="domain" description="Tyrosinase copper-binding" evidence="12">
    <location>
        <begin position="209"/>
        <end position="226"/>
    </location>
</feature>
<evidence type="ECO:0000313" key="15">
    <source>
        <dbReference type="Proteomes" id="UP000236291"/>
    </source>
</evidence>
<reference evidence="14 15" key="2">
    <citation type="journal article" date="2017" name="Front. Plant Sci.">
        <title>Gene Classification and Mining of Molecular Markers Useful in Red Clover (Trifolium pratense) Breeding.</title>
        <authorList>
            <person name="Istvanek J."/>
            <person name="Dluhosova J."/>
            <person name="Dluhos P."/>
            <person name="Patkova L."/>
            <person name="Nedelnik J."/>
            <person name="Repkova J."/>
        </authorList>
    </citation>
    <scope>NUCLEOTIDE SEQUENCE [LARGE SCALE GENOMIC DNA]</scope>
    <source>
        <strain evidence="15">cv. Tatra</strain>
        <tissue evidence="14">Young leaves</tissue>
    </source>
</reference>
<dbReference type="GO" id="GO:0009543">
    <property type="term" value="C:chloroplast thylakoid lumen"/>
    <property type="evidence" value="ECO:0007669"/>
    <property type="project" value="UniProtKB-SubCell"/>
</dbReference>
<feature type="domain" description="Tyrosinase copper-binding" evidence="13">
    <location>
        <begin position="367"/>
        <end position="378"/>
    </location>
</feature>
<dbReference type="GO" id="GO:0046148">
    <property type="term" value="P:pigment biosynthetic process"/>
    <property type="evidence" value="ECO:0007669"/>
    <property type="project" value="InterPro"/>
</dbReference>
<evidence type="ECO:0000256" key="1">
    <source>
        <dbReference type="ARBA" id="ARBA00004456"/>
    </source>
</evidence>
<feature type="binding site" evidence="9">
    <location>
        <position position="344"/>
    </location>
    <ligand>
        <name>Cu cation</name>
        <dbReference type="ChEBI" id="CHEBI:23378"/>
        <label>B</label>
    </ligand>
</feature>
<evidence type="ECO:0000256" key="5">
    <source>
        <dbReference type="ARBA" id="ARBA00023002"/>
    </source>
</evidence>
<keyword evidence="8 10" id="KW-1015">Disulfide bond</keyword>
<dbReference type="Pfam" id="PF12142">
    <property type="entry name" value="PPO1_DWL"/>
    <property type="match status" value="1"/>
</dbReference>
<feature type="binding site" evidence="9">
    <location>
        <position position="374"/>
    </location>
    <ligand>
        <name>Cu cation</name>
        <dbReference type="ChEBI" id="CHEBI:23378"/>
        <label>B</label>
    </ligand>
</feature>
<comment type="similarity">
    <text evidence="2">Belongs to the tyrosinase family.</text>
</comment>
<comment type="subcellular location">
    <subcellularLocation>
        <location evidence="1">Plastid</location>
        <location evidence="1">Chloroplast thylakoid lumen</location>
    </subcellularLocation>
</comment>
<dbReference type="Gene3D" id="1.10.1280.10">
    <property type="entry name" value="Di-copper center containing domain from catechol oxidase"/>
    <property type="match status" value="1"/>
</dbReference>
<dbReference type="SUPFAM" id="SSF48056">
    <property type="entry name" value="Di-copper centre-containing domain"/>
    <property type="match status" value="1"/>
</dbReference>
<dbReference type="AlphaFoldDB" id="A0A2K3L6D9"/>
<feature type="disulfide bond" evidence="10">
    <location>
        <begin position="126"/>
        <end position="189"/>
    </location>
</feature>
<dbReference type="STRING" id="57577.A0A2K3L6D9"/>
<comment type="caution">
    <text evidence="14">The sequence shown here is derived from an EMBL/GenBank/DDBJ whole genome shotgun (WGS) entry which is preliminary data.</text>
</comment>
<dbReference type="Pfam" id="PF12143">
    <property type="entry name" value="PPO1_KFDV"/>
    <property type="match status" value="1"/>
</dbReference>
<dbReference type="GO" id="GO:0004097">
    <property type="term" value="F:catechol oxidase activity"/>
    <property type="evidence" value="ECO:0007669"/>
    <property type="project" value="InterPro"/>
</dbReference>
<protein>
    <submittedName>
        <fullName evidence="14">Polyphenol oxidase</fullName>
    </submittedName>
</protein>
<dbReference type="PANTHER" id="PTHR11474:SF76">
    <property type="entry name" value="SHKT DOMAIN-CONTAINING PROTEIN"/>
    <property type="match status" value="1"/>
</dbReference>
<dbReference type="Pfam" id="PF00264">
    <property type="entry name" value="Tyrosinase"/>
    <property type="match status" value="1"/>
</dbReference>
<dbReference type="ExpressionAtlas" id="A0A2K3L6D9">
    <property type="expression patterns" value="baseline"/>
</dbReference>
<dbReference type="PROSITE" id="PS00498">
    <property type="entry name" value="TYROSINASE_2"/>
    <property type="match status" value="1"/>
</dbReference>
<feature type="binding site" evidence="9">
    <location>
        <position position="209"/>
    </location>
    <ligand>
        <name>Cu cation</name>
        <dbReference type="ChEBI" id="CHEBI:23378"/>
        <label>A</label>
    </ligand>
</feature>
<dbReference type="GO" id="GO:0046872">
    <property type="term" value="F:metal ion binding"/>
    <property type="evidence" value="ECO:0007669"/>
    <property type="project" value="UniProtKB-KW"/>
</dbReference>
<reference evidence="14 15" key="1">
    <citation type="journal article" date="2014" name="Am. J. Bot.">
        <title>Genome assembly and annotation for red clover (Trifolium pratense; Fabaceae).</title>
        <authorList>
            <person name="Istvanek J."/>
            <person name="Jaros M."/>
            <person name="Krenek A."/>
            <person name="Repkova J."/>
        </authorList>
    </citation>
    <scope>NUCLEOTIDE SEQUENCE [LARGE SCALE GENOMIC DNA]</scope>
    <source>
        <strain evidence="15">cv. Tatra</strain>
        <tissue evidence="14">Young leaves</tissue>
    </source>
</reference>
<evidence type="ECO:0000256" key="11">
    <source>
        <dbReference type="PIRSR" id="PIRSR000290-3"/>
    </source>
</evidence>
<evidence type="ECO:0000256" key="8">
    <source>
        <dbReference type="ARBA" id="ARBA00023157"/>
    </source>
</evidence>
<evidence type="ECO:0000259" key="12">
    <source>
        <dbReference type="PROSITE" id="PS00497"/>
    </source>
</evidence>
<evidence type="ECO:0000256" key="2">
    <source>
        <dbReference type="ARBA" id="ARBA00009928"/>
    </source>
</evidence>
<feature type="binding site" evidence="9">
    <location>
        <position position="340"/>
    </location>
    <ligand>
        <name>Cu cation</name>
        <dbReference type="ChEBI" id="CHEBI:23378"/>
        <label>B</label>
    </ligand>
</feature>
<feature type="binding site" evidence="9">
    <location>
        <position position="218"/>
    </location>
    <ligand>
        <name>Cu cation</name>
        <dbReference type="ChEBI" id="CHEBI:23378"/>
        <label>A</label>
    </ligand>
</feature>
<evidence type="ECO:0000259" key="13">
    <source>
        <dbReference type="PROSITE" id="PS00498"/>
    </source>
</evidence>
<evidence type="ECO:0000256" key="7">
    <source>
        <dbReference type="ARBA" id="ARBA00023078"/>
    </source>
</evidence>
<dbReference type="Proteomes" id="UP000236291">
    <property type="component" value="Unassembled WGS sequence"/>
</dbReference>
<dbReference type="InterPro" id="IPR002227">
    <property type="entry name" value="Tyrosinase_Cu-bd"/>
</dbReference>
<accession>A0A2K3L6D9</accession>
<proteinExistence type="inferred from homology"/>
<evidence type="ECO:0000313" key="14">
    <source>
        <dbReference type="EMBL" id="PNX74102.1"/>
    </source>
</evidence>
<dbReference type="PROSITE" id="PS00497">
    <property type="entry name" value="TYROSINASE_1"/>
    <property type="match status" value="1"/>
</dbReference>
<dbReference type="InterPro" id="IPR050316">
    <property type="entry name" value="Tyrosinase/Hemocyanin"/>
</dbReference>
<dbReference type="FunFam" id="1.10.1280.10:FF:000007">
    <property type="entry name" value="Polyphenol oxidase, chloroplastic"/>
    <property type="match status" value="1"/>
</dbReference>
<evidence type="ECO:0000256" key="4">
    <source>
        <dbReference type="ARBA" id="ARBA00022784"/>
    </source>
</evidence>
<keyword evidence="4" id="KW-0883">Thioether bond</keyword>
<evidence type="ECO:0000256" key="10">
    <source>
        <dbReference type="PIRSR" id="PIRSR000290-2"/>
    </source>
</evidence>
<dbReference type="EMBL" id="ASHM01027023">
    <property type="protein sequence ID" value="PNX74102.1"/>
    <property type="molecule type" value="Genomic_DNA"/>
</dbReference>